<protein>
    <submittedName>
        <fullName evidence="3">Uncharacterized protein</fullName>
    </submittedName>
</protein>
<gene>
    <name evidence="3" type="ORF">LtaPh_1312300</name>
</gene>
<feature type="region of interest" description="Disordered" evidence="2">
    <location>
        <begin position="1337"/>
        <end position="1368"/>
    </location>
</feature>
<feature type="compositionally biased region" description="Low complexity" evidence="2">
    <location>
        <begin position="503"/>
        <end position="516"/>
    </location>
</feature>
<keyword evidence="1" id="KW-0175">Coiled coil</keyword>
<evidence type="ECO:0000256" key="2">
    <source>
        <dbReference type="SAM" id="MobiDB-lite"/>
    </source>
</evidence>
<feature type="compositionally biased region" description="Polar residues" evidence="2">
    <location>
        <begin position="46"/>
        <end position="57"/>
    </location>
</feature>
<feature type="region of interest" description="Disordered" evidence="2">
    <location>
        <begin position="958"/>
        <end position="979"/>
    </location>
</feature>
<feature type="region of interest" description="Disordered" evidence="2">
    <location>
        <begin position="476"/>
        <end position="530"/>
    </location>
</feature>
<feature type="coiled-coil region" evidence="1">
    <location>
        <begin position="625"/>
        <end position="666"/>
    </location>
</feature>
<reference evidence="3" key="1">
    <citation type="submission" date="2019-11" db="EMBL/GenBank/DDBJ databases">
        <title>Leishmania tarentolae CDS.</title>
        <authorList>
            <person name="Goto Y."/>
            <person name="Yamagishi J."/>
        </authorList>
    </citation>
    <scope>NUCLEOTIDE SEQUENCE [LARGE SCALE GENOMIC DNA]</scope>
    <source>
        <strain evidence="3">Parrot Tar II</strain>
    </source>
</reference>
<feature type="compositionally biased region" description="Low complexity" evidence="2">
    <location>
        <begin position="100"/>
        <end position="121"/>
    </location>
</feature>
<sequence>MSRCVRFVSDSDDDNADDFNLAAAGVSDGAMSEASGFYLAKDPLSAGSTSQPHPSRVNTDRRSLEGVPLPELNKVTSTRRNLSQLFGSGPTPLTRRPIPGSSSHSSATQAAASTHAANGAAVETDSGATETPAFFAPQFNYDDGSGTGTAGLITAEHAVVQVYRDSLYSGTCMLALCVPPATASAVATPTASPPSAAVRRHLREQQEAVAALNAAAGGPTLLLISGNRQVLCRVALDATDVVFSSDSLQLRQDTAQPQYLTFFGVGCAGIRGGSSSERSAGGGGGSGCWWTCMFPDREKASRFLVSTYTIAQYAAALAQRSGTSSASVPSVRTLPALPRSASDKAVGRAAGAPPDVVRPDVPTTIFWQTWALRRVSQETLYCVPGSCVEAVLPSAPRTVTATDETLWDTATAALVGMRKGESRLVFLTPEVTGLQQRKSGAHSHRSNGPGRSVFQRPVDTPAVVYMTCLQVASSLTGTPEPAAPSGVEDLVPPLSPTPPPAPATATAAATTSVSVSAPPPAAEPSQGPGTFNPLLQQLLLHFLQQQPLVNASASQQGAAQQVWGSIECTLARMQAQLGSLYEKIDRLDIETKLQRNNTELERIMRKVAGLAPQGEVAIEDSLKGREELLATVERYRHKFEEANDNYQRALEAMGRLSDRAQALERDLHLQQEIWAQQRKDEAEQMRLRLVERDARHRDELERVGEERYAAGRSDGHVAGYREGRQATLLEVEGTGTSGDGEGSVVMQWREKLMVKDQEVIALKTALQDARFRHDRDRRQLRAEIDVLTELNDKLKHLQANADVCVPSETMQQQCKRIKRTLNAVYSQVEEQMLQLSSLERRAQSGGRQSLPIVDQGDGVKRAGGASDTDGGVSSGVVAVDDALSIVMLAIRSEAQVAMTEIRTDEARRTAANAELRARTLARRGGQHPTSASYDGYRPSSSSSALLVAYGVKETVGGPEVEHSSLVKRTSTPPPLPPEHTAASQEELAALAAALLPKVVQTASMKSSAAEVAEGAAEGKLDGDRLLSEGTFVSGATAALATTEELFYSETGTKWANKANRGSGSVARQLYDAPAHADPCATAAASVLSTGVERKGVDAPDVSAGSLHSALSLPTTFPIPENKKDLLCAGDGEAPRWDVGDSANDGFHTFSTAAIAAAAADGAAARASAGCCSSISVGDEVHPVPTLNTISATITTTSNAPTQMGADSPLRMTSALVAQEGACAVDMSKASIPRCSTGSSSSLSTPAQQSRMATRLSPDAPASPPPPLSALPSGGGSDDGTRLGDEAVGDRAYTDMREAACTRNRRADTSRQALPLVPPVLPNDTSLVGVASDLVTPSCDAQPFSSPSTSLRDWQGSRLFSSPPSTGGG</sequence>
<evidence type="ECO:0000313" key="4">
    <source>
        <dbReference type="Proteomes" id="UP000419144"/>
    </source>
</evidence>
<name>A0A640KGX6_LEITA</name>
<dbReference type="EMBL" id="BLBS01000017">
    <property type="protein sequence ID" value="GET86987.1"/>
    <property type="molecule type" value="Genomic_DNA"/>
</dbReference>
<accession>A0A640KGX6</accession>
<proteinExistence type="predicted"/>
<feature type="compositionally biased region" description="Low complexity" evidence="2">
    <location>
        <begin position="1235"/>
        <end position="1244"/>
    </location>
</feature>
<comment type="caution">
    <text evidence="3">The sequence shown here is derived from an EMBL/GenBank/DDBJ whole genome shotgun (WGS) entry which is preliminary data.</text>
</comment>
<dbReference type="OrthoDB" id="77911at2759"/>
<organism evidence="3 4">
    <name type="scientific">Leishmania tarentolae</name>
    <name type="common">Sauroleishmania tarentolae</name>
    <dbReference type="NCBI Taxonomy" id="5689"/>
    <lineage>
        <taxon>Eukaryota</taxon>
        <taxon>Discoba</taxon>
        <taxon>Euglenozoa</taxon>
        <taxon>Kinetoplastea</taxon>
        <taxon>Metakinetoplastina</taxon>
        <taxon>Trypanosomatida</taxon>
        <taxon>Trypanosomatidae</taxon>
        <taxon>Leishmaniinae</taxon>
        <taxon>Leishmania</taxon>
        <taxon>lizard Leishmania</taxon>
    </lineage>
</organism>
<feature type="compositionally biased region" description="Basic and acidic residues" evidence="2">
    <location>
        <begin position="1278"/>
        <end position="1292"/>
    </location>
</feature>
<evidence type="ECO:0000313" key="3">
    <source>
        <dbReference type="EMBL" id="GET86987.1"/>
    </source>
</evidence>
<feature type="compositionally biased region" description="Polar residues" evidence="2">
    <location>
        <begin position="1342"/>
        <end position="1368"/>
    </location>
</feature>
<feature type="region of interest" description="Disordered" evidence="2">
    <location>
        <begin position="840"/>
        <end position="871"/>
    </location>
</feature>
<keyword evidence="4" id="KW-1185">Reference proteome</keyword>
<evidence type="ECO:0000256" key="1">
    <source>
        <dbReference type="SAM" id="Coils"/>
    </source>
</evidence>
<feature type="compositionally biased region" description="Polar residues" evidence="2">
    <location>
        <begin position="74"/>
        <end position="86"/>
    </location>
</feature>
<feature type="compositionally biased region" description="Low complexity" evidence="2">
    <location>
        <begin position="862"/>
        <end position="871"/>
    </location>
</feature>
<dbReference type="Proteomes" id="UP000419144">
    <property type="component" value="Unassembled WGS sequence"/>
</dbReference>
<feature type="region of interest" description="Disordered" evidence="2">
    <location>
        <begin position="434"/>
        <end position="454"/>
    </location>
</feature>
<dbReference type="VEuPathDB" id="TriTrypDB:LtaPh_1312300"/>
<feature type="region of interest" description="Disordered" evidence="2">
    <location>
        <begin position="1231"/>
        <end position="1292"/>
    </location>
</feature>
<feature type="compositionally biased region" description="Pro residues" evidence="2">
    <location>
        <begin position="493"/>
        <end position="502"/>
    </location>
</feature>
<feature type="region of interest" description="Disordered" evidence="2">
    <location>
        <begin position="42"/>
        <end position="125"/>
    </location>
</feature>